<evidence type="ECO:0000256" key="1">
    <source>
        <dbReference type="ARBA" id="ARBA00023015"/>
    </source>
</evidence>
<dbReference type="PROSITE" id="PS00041">
    <property type="entry name" value="HTH_ARAC_FAMILY_1"/>
    <property type="match status" value="1"/>
</dbReference>
<evidence type="ECO:0000259" key="4">
    <source>
        <dbReference type="PROSITE" id="PS01124"/>
    </source>
</evidence>
<dbReference type="PRINTS" id="PR00032">
    <property type="entry name" value="HTHARAC"/>
</dbReference>
<dbReference type="Gene3D" id="3.30.450.20">
    <property type="entry name" value="PAS domain"/>
    <property type="match status" value="1"/>
</dbReference>
<protein>
    <submittedName>
        <fullName evidence="5">AraC-type DNA-binding protein</fullName>
    </submittedName>
</protein>
<gene>
    <name evidence="5" type="ORF">SAMN02745181_1459</name>
</gene>
<dbReference type="Proteomes" id="UP000184510">
    <property type="component" value="Unassembled WGS sequence"/>
</dbReference>
<proteinExistence type="predicted"/>
<dbReference type="EMBL" id="FQYR01000003">
    <property type="protein sequence ID" value="SHJ20861.1"/>
    <property type="molecule type" value="Genomic_DNA"/>
</dbReference>
<dbReference type="InParanoid" id="A0A1M6HF73"/>
<dbReference type="PROSITE" id="PS01124">
    <property type="entry name" value="HTH_ARAC_FAMILY_2"/>
    <property type="match status" value="1"/>
</dbReference>
<dbReference type="Gene3D" id="1.10.10.60">
    <property type="entry name" value="Homeodomain-like"/>
    <property type="match status" value="2"/>
</dbReference>
<dbReference type="STRING" id="1123071.SAMN02745181_1459"/>
<dbReference type="SUPFAM" id="SSF46689">
    <property type="entry name" value="Homeodomain-like"/>
    <property type="match status" value="2"/>
</dbReference>
<dbReference type="InterPro" id="IPR035965">
    <property type="entry name" value="PAS-like_dom_sf"/>
</dbReference>
<dbReference type="Pfam" id="PF08448">
    <property type="entry name" value="PAS_4"/>
    <property type="match status" value="1"/>
</dbReference>
<evidence type="ECO:0000256" key="2">
    <source>
        <dbReference type="ARBA" id="ARBA00023125"/>
    </source>
</evidence>
<evidence type="ECO:0000313" key="6">
    <source>
        <dbReference type="Proteomes" id="UP000184510"/>
    </source>
</evidence>
<dbReference type="SUPFAM" id="SSF55785">
    <property type="entry name" value="PYP-like sensor domain (PAS domain)"/>
    <property type="match status" value="1"/>
</dbReference>
<reference evidence="5 6" key="1">
    <citation type="submission" date="2016-11" db="EMBL/GenBank/DDBJ databases">
        <authorList>
            <person name="Jaros S."/>
            <person name="Januszkiewicz K."/>
            <person name="Wedrychowicz H."/>
        </authorList>
    </citation>
    <scope>NUCLEOTIDE SEQUENCE [LARGE SCALE GENOMIC DNA]</scope>
    <source>
        <strain evidence="5 6">DSM 18772</strain>
    </source>
</reference>
<dbReference type="InterPro" id="IPR009057">
    <property type="entry name" value="Homeodomain-like_sf"/>
</dbReference>
<organism evidence="5 6">
    <name type="scientific">Rubritalea squalenifaciens DSM 18772</name>
    <dbReference type="NCBI Taxonomy" id="1123071"/>
    <lineage>
        <taxon>Bacteria</taxon>
        <taxon>Pseudomonadati</taxon>
        <taxon>Verrucomicrobiota</taxon>
        <taxon>Verrucomicrobiia</taxon>
        <taxon>Verrucomicrobiales</taxon>
        <taxon>Rubritaleaceae</taxon>
        <taxon>Rubritalea</taxon>
    </lineage>
</organism>
<keyword evidence="1" id="KW-0805">Transcription regulation</keyword>
<evidence type="ECO:0000313" key="5">
    <source>
        <dbReference type="EMBL" id="SHJ20861.1"/>
    </source>
</evidence>
<sequence length="256" mass="28313">MTEIEGISGNPRVVEFLEKLQPGQIAPVLFQAMPDVIFWIKDKEGIIIFVNDAFVREMGKRTASEVVGKTDRDLSPSELVAIYEADDLHVMTTGEAIWNKTELISNSSGGVEWRATSKVPLYDREGVLIGTAGLARKVGVDEGLPVPTQHRDIASIIGAIYKTVDRDVKVSDLAEAAGMSVSTLERTFKEHMGTTPKQFIIQAKISTACERLLGSQMSVKEVGASVGYTDHANFTRGFRKIMNMSPTEYRRSYKRK</sequence>
<dbReference type="SMART" id="SM00342">
    <property type="entry name" value="HTH_ARAC"/>
    <property type="match status" value="1"/>
</dbReference>
<dbReference type="RefSeq" id="WP_143158823.1">
    <property type="nucleotide sequence ID" value="NZ_FQYR01000003.1"/>
</dbReference>
<dbReference type="GO" id="GO:0003700">
    <property type="term" value="F:DNA-binding transcription factor activity"/>
    <property type="evidence" value="ECO:0007669"/>
    <property type="project" value="InterPro"/>
</dbReference>
<keyword evidence="3" id="KW-0804">Transcription</keyword>
<dbReference type="InterPro" id="IPR018060">
    <property type="entry name" value="HTH_AraC"/>
</dbReference>
<dbReference type="GO" id="GO:0043565">
    <property type="term" value="F:sequence-specific DNA binding"/>
    <property type="evidence" value="ECO:0007669"/>
    <property type="project" value="InterPro"/>
</dbReference>
<dbReference type="PANTHER" id="PTHR46796">
    <property type="entry name" value="HTH-TYPE TRANSCRIPTIONAL ACTIVATOR RHAS-RELATED"/>
    <property type="match status" value="1"/>
</dbReference>
<dbReference type="InterPro" id="IPR018062">
    <property type="entry name" value="HTH_AraC-typ_CS"/>
</dbReference>
<dbReference type="PANTHER" id="PTHR46796:SF13">
    <property type="entry name" value="HTH-TYPE TRANSCRIPTIONAL ACTIVATOR RHAS"/>
    <property type="match status" value="1"/>
</dbReference>
<accession>A0A1M6HF73</accession>
<feature type="domain" description="HTH araC/xylS-type" evidence="4">
    <location>
        <begin position="154"/>
        <end position="252"/>
    </location>
</feature>
<dbReference type="InterPro" id="IPR013656">
    <property type="entry name" value="PAS_4"/>
</dbReference>
<dbReference type="AlphaFoldDB" id="A0A1M6HF73"/>
<dbReference type="Pfam" id="PF12833">
    <property type="entry name" value="HTH_18"/>
    <property type="match status" value="1"/>
</dbReference>
<dbReference type="InterPro" id="IPR000014">
    <property type="entry name" value="PAS"/>
</dbReference>
<name>A0A1M6HF73_9BACT</name>
<keyword evidence="6" id="KW-1185">Reference proteome</keyword>
<keyword evidence="2 5" id="KW-0238">DNA-binding</keyword>
<dbReference type="OrthoDB" id="9776408at2"/>
<dbReference type="InterPro" id="IPR050204">
    <property type="entry name" value="AraC_XylS_family_regulators"/>
</dbReference>
<dbReference type="CDD" id="cd00130">
    <property type="entry name" value="PAS"/>
    <property type="match status" value="1"/>
</dbReference>
<evidence type="ECO:0000256" key="3">
    <source>
        <dbReference type="ARBA" id="ARBA00023163"/>
    </source>
</evidence>
<dbReference type="InterPro" id="IPR020449">
    <property type="entry name" value="Tscrpt_reg_AraC-type_HTH"/>
</dbReference>